<proteinExistence type="predicted"/>
<protein>
    <recommendedName>
        <fullName evidence="2">DUF2231 domain-containing protein</fullName>
    </recommendedName>
</protein>
<dbReference type="AlphaFoldDB" id="A0A0G1VR32"/>
<evidence type="ECO:0000259" key="2">
    <source>
        <dbReference type="Pfam" id="PF09990"/>
    </source>
</evidence>
<dbReference type="Proteomes" id="UP000033965">
    <property type="component" value="Unassembled WGS sequence"/>
</dbReference>
<evidence type="ECO:0000313" key="4">
    <source>
        <dbReference type="Proteomes" id="UP000033965"/>
    </source>
</evidence>
<feature type="transmembrane region" description="Helical" evidence="1">
    <location>
        <begin position="108"/>
        <end position="127"/>
    </location>
</feature>
<keyword evidence="1" id="KW-0472">Membrane</keyword>
<dbReference type="Pfam" id="PF09990">
    <property type="entry name" value="DUF2231"/>
    <property type="match status" value="1"/>
</dbReference>
<gene>
    <name evidence="3" type="ORF">UY44_C0006G0006</name>
</gene>
<organism evidence="3 4">
    <name type="scientific">Candidatus Kaiserbacteria bacterium GW2011_GWA2_49_19</name>
    <dbReference type="NCBI Taxonomy" id="1618669"/>
    <lineage>
        <taxon>Bacteria</taxon>
        <taxon>Candidatus Kaiseribacteriota</taxon>
    </lineage>
</organism>
<reference evidence="3 4" key="1">
    <citation type="journal article" date="2015" name="Nature">
        <title>rRNA introns, odd ribosomes, and small enigmatic genomes across a large radiation of phyla.</title>
        <authorList>
            <person name="Brown C.T."/>
            <person name="Hug L.A."/>
            <person name="Thomas B.C."/>
            <person name="Sharon I."/>
            <person name="Castelle C.J."/>
            <person name="Singh A."/>
            <person name="Wilkins M.J."/>
            <person name="Williams K.H."/>
            <person name="Banfield J.F."/>
        </authorList>
    </citation>
    <scope>NUCLEOTIDE SEQUENCE [LARGE SCALE GENOMIC DNA]</scope>
</reference>
<sequence>MVIADLPYHPMVVHFPIALFLSAFGFEMMSFVFKKESLHRTAFHLYLLAALAAPLVVQTGLREDEELKIHHWILERHEHLALWTMGVSLVSLPILGIIYIFKKEMFRVFFVFCLAALVGLVSVTAYWGGRMVYEYGVGVEAQ</sequence>
<keyword evidence="1" id="KW-0812">Transmembrane</keyword>
<keyword evidence="1" id="KW-1133">Transmembrane helix</keyword>
<accession>A0A0G1VR32</accession>
<feature type="transmembrane region" description="Helical" evidence="1">
    <location>
        <begin position="12"/>
        <end position="33"/>
    </location>
</feature>
<feature type="domain" description="DUF2231" evidence="2">
    <location>
        <begin position="6"/>
        <end position="140"/>
    </location>
</feature>
<comment type="caution">
    <text evidence="3">The sequence shown here is derived from an EMBL/GenBank/DDBJ whole genome shotgun (WGS) entry which is preliminary data.</text>
</comment>
<name>A0A0G1VR32_9BACT</name>
<dbReference type="InterPro" id="IPR019251">
    <property type="entry name" value="DUF2231_TM"/>
</dbReference>
<evidence type="ECO:0000256" key="1">
    <source>
        <dbReference type="SAM" id="Phobius"/>
    </source>
</evidence>
<feature type="transmembrane region" description="Helical" evidence="1">
    <location>
        <begin position="45"/>
        <end position="61"/>
    </location>
</feature>
<evidence type="ECO:0000313" key="3">
    <source>
        <dbReference type="EMBL" id="KKW08921.1"/>
    </source>
</evidence>
<dbReference type="EMBL" id="LCPZ01000006">
    <property type="protein sequence ID" value="KKW08921.1"/>
    <property type="molecule type" value="Genomic_DNA"/>
</dbReference>
<feature type="transmembrane region" description="Helical" evidence="1">
    <location>
        <begin position="81"/>
        <end position="101"/>
    </location>
</feature>